<keyword evidence="2" id="KW-0378">Hydrolase</keyword>
<dbReference type="Pfam" id="PF00089">
    <property type="entry name" value="Trypsin"/>
    <property type="match status" value="1"/>
</dbReference>
<dbReference type="Proteomes" id="UP000075260">
    <property type="component" value="Unassembled WGS sequence"/>
</dbReference>
<dbReference type="GO" id="GO:0006508">
    <property type="term" value="P:proteolysis"/>
    <property type="evidence" value="ECO:0007669"/>
    <property type="project" value="UniProtKB-KW"/>
</dbReference>
<sequence length="293" mass="30873">MEQPQARTRGVLATALRGFYRCGAAAVIALALAAAAGCATPITNAGLPIPAAKPGQEERAVHFRPPFELATNEDAIVRIVTDVTCTGTLITEDLVLTAHHCVAARDENGRTLRRDQEPEAITIELGGDHLPWGDATVRAVVSPDCGYTSGEGDIALLVLSRRLIGIPTLMPRIEAQPESKETVTPYGFGRCALSRDPVHLVPRLGGSIDRLSPGHFVATASICPGDSGGPARSDRGGDVVGVISSSVMDGDEHTTGTSYFTRLDVWPELFSAAREIAAGASPSELPPYRSCLQ</sequence>
<dbReference type="OrthoDB" id="267336at2"/>
<keyword evidence="2" id="KW-0645">Protease</keyword>
<evidence type="ECO:0000259" key="1">
    <source>
        <dbReference type="PROSITE" id="PS50240"/>
    </source>
</evidence>
<evidence type="ECO:0000313" key="2">
    <source>
        <dbReference type="EMBL" id="KYF70000.1"/>
    </source>
</evidence>
<dbReference type="PANTHER" id="PTHR24260">
    <property type="match status" value="1"/>
</dbReference>
<reference evidence="2 3" key="1">
    <citation type="submission" date="2014-02" db="EMBL/GenBank/DDBJ databases">
        <title>The small core and large imbalanced accessory genome model reveals a collaborative survival strategy of Sorangium cellulosum strains in nature.</title>
        <authorList>
            <person name="Han K."/>
            <person name="Peng R."/>
            <person name="Blom J."/>
            <person name="Li Y.-Z."/>
        </authorList>
    </citation>
    <scope>NUCLEOTIDE SEQUENCE [LARGE SCALE GENOMIC DNA]</scope>
    <source>
        <strain evidence="2 3">So0008-312</strain>
    </source>
</reference>
<dbReference type="InterPro" id="IPR051333">
    <property type="entry name" value="CLIP_Serine_Protease"/>
</dbReference>
<dbReference type="InterPro" id="IPR001254">
    <property type="entry name" value="Trypsin_dom"/>
</dbReference>
<dbReference type="PANTHER" id="PTHR24260:SF136">
    <property type="entry name" value="GH08193P-RELATED"/>
    <property type="match status" value="1"/>
</dbReference>
<dbReference type="GO" id="GO:0004252">
    <property type="term" value="F:serine-type endopeptidase activity"/>
    <property type="evidence" value="ECO:0007669"/>
    <property type="project" value="InterPro"/>
</dbReference>
<proteinExistence type="predicted"/>
<feature type="domain" description="Peptidase S1" evidence="1">
    <location>
        <begin position="52"/>
        <end position="278"/>
    </location>
</feature>
<name>A0A150QPW7_SORCE</name>
<organism evidence="2 3">
    <name type="scientific">Sorangium cellulosum</name>
    <name type="common">Polyangium cellulosum</name>
    <dbReference type="NCBI Taxonomy" id="56"/>
    <lineage>
        <taxon>Bacteria</taxon>
        <taxon>Pseudomonadati</taxon>
        <taxon>Myxococcota</taxon>
        <taxon>Polyangia</taxon>
        <taxon>Polyangiales</taxon>
        <taxon>Polyangiaceae</taxon>
        <taxon>Sorangium</taxon>
    </lineage>
</organism>
<gene>
    <name evidence="2" type="ORF">BE15_17405</name>
</gene>
<dbReference type="InterPro" id="IPR009003">
    <property type="entry name" value="Peptidase_S1_PA"/>
</dbReference>
<dbReference type="AlphaFoldDB" id="A0A150QPW7"/>
<accession>A0A150QPW7</accession>
<comment type="caution">
    <text evidence="2">The sequence shown here is derived from an EMBL/GenBank/DDBJ whole genome shotgun (WGS) entry which is preliminary data.</text>
</comment>
<evidence type="ECO:0000313" key="3">
    <source>
        <dbReference type="Proteomes" id="UP000075260"/>
    </source>
</evidence>
<dbReference type="InterPro" id="IPR001314">
    <property type="entry name" value="Peptidase_S1A"/>
</dbReference>
<dbReference type="EMBL" id="JEMA01000435">
    <property type="protein sequence ID" value="KYF70000.1"/>
    <property type="molecule type" value="Genomic_DNA"/>
</dbReference>
<dbReference type="PRINTS" id="PR00722">
    <property type="entry name" value="CHYMOTRYPSIN"/>
</dbReference>
<dbReference type="SUPFAM" id="SSF50494">
    <property type="entry name" value="Trypsin-like serine proteases"/>
    <property type="match status" value="1"/>
</dbReference>
<dbReference type="PROSITE" id="PS50240">
    <property type="entry name" value="TRYPSIN_DOM"/>
    <property type="match status" value="1"/>
</dbReference>
<protein>
    <submittedName>
        <fullName evidence="2">Serine protease</fullName>
    </submittedName>
</protein>
<dbReference type="Gene3D" id="2.40.10.10">
    <property type="entry name" value="Trypsin-like serine proteases"/>
    <property type="match status" value="1"/>
</dbReference>
<dbReference type="InterPro" id="IPR043504">
    <property type="entry name" value="Peptidase_S1_PA_chymotrypsin"/>
</dbReference>